<reference evidence="1" key="1">
    <citation type="submission" date="2021-03" db="EMBL/GenBank/DDBJ databases">
        <title>Antimicrobial resistance genes in bacteria isolated from Japanese honey, and their potential for conferring macrolide and lincosamide resistance in the American foulbrood pathogen Paenibacillus larvae.</title>
        <authorList>
            <person name="Okamoto M."/>
            <person name="Kumagai M."/>
            <person name="Kanamori H."/>
            <person name="Takamatsu D."/>
        </authorList>
    </citation>
    <scope>NUCLEOTIDE SEQUENCE</scope>
    <source>
        <strain evidence="1">J2TS6</strain>
    </source>
</reference>
<name>A0A920C863_9BACL</name>
<protein>
    <submittedName>
        <fullName evidence="1">Uncharacterized protein</fullName>
    </submittedName>
</protein>
<accession>A0A920C863</accession>
<evidence type="ECO:0000313" key="1">
    <source>
        <dbReference type="EMBL" id="GIO29756.1"/>
    </source>
</evidence>
<dbReference type="SUPFAM" id="SSF159888">
    <property type="entry name" value="YdhG-like"/>
    <property type="match status" value="1"/>
</dbReference>
<evidence type="ECO:0000313" key="2">
    <source>
        <dbReference type="Proteomes" id="UP000679779"/>
    </source>
</evidence>
<organism evidence="1 2">
    <name type="scientific">Paenibacillus albilobatus</name>
    <dbReference type="NCBI Taxonomy" id="2716884"/>
    <lineage>
        <taxon>Bacteria</taxon>
        <taxon>Bacillati</taxon>
        <taxon>Bacillota</taxon>
        <taxon>Bacilli</taxon>
        <taxon>Bacillales</taxon>
        <taxon>Paenibacillaceae</taxon>
        <taxon>Paenibacillus</taxon>
    </lineage>
</organism>
<dbReference type="EMBL" id="BORQ01000001">
    <property type="protein sequence ID" value="GIO29756.1"/>
    <property type="molecule type" value="Genomic_DNA"/>
</dbReference>
<dbReference type="Gene3D" id="3.90.1150.200">
    <property type="match status" value="1"/>
</dbReference>
<dbReference type="AlphaFoldDB" id="A0A920C863"/>
<gene>
    <name evidence="1" type="ORF">J2TS6_08970</name>
</gene>
<keyword evidence="2" id="KW-1185">Reference proteome</keyword>
<comment type="caution">
    <text evidence="1">The sequence shown here is derived from an EMBL/GenBank/DDBJ whole genome shotgun (WGS) entry which is preliminary data.</text>
</comment>
<proteinExistence type="predicted"/>
<dbReference type="RefSeq" id="WP_160037580.1">
    <property type="nucleotide sequence ID" value="NZ_BORQ01000001.1"/>
</dbReference>
<dbReference type="Proteomes" id="UP000679779">
    <property type="component" value="Unassembled WGS sequence"/>
</dbReference>
<sequence length="56" mass="6443">MNEKSTYSSVDEYISTFTPEIQEKLQTIRRVVREAAPAAKEKISYQHRGRQPCPAC</sequence>